<dbReference type="RefSeq" id="WP_161934695.1">
    <property type="nucleotide sequence ID" value="NZ_LKLU01000094.1"/>
</dbReference>
<dbReference type="AlphaFoldDB" id="A0A0V8E3G5"/>
<protein>
    <submittedName>
        <fullName evidence="1">Uncharacterized protein</fullName>
    </submittedName>
</protein>
<dbReference type="PATRIC" id="fig|1360.114.peg.653"/>
<proteinExistence type="predicted"/>
<sequence length="52" mass="5740">MNSVRSLVINDTGFTLSDLLNNDYSTILSLVTSQETKEKEETVSLADFISSI</sequence>
<gene>
    <name evidence="1" type="ORF">M20_1641</name>
</gene>
<dbReference type="EMBL" id="LKLU01000094">
    <property type="protein sequence ID" value="KSU20207.1"/>
    <property type="molecule type" value="Genomic_DNA"/>
</dbReference>
<organism evidence="1 2">
    <name type="scientific">Lactococcus lactis subsp. lactis</name>
    <name type="common">Streptococcus lactis</name>
    <dbReference type="NCBI Taxonomy" id="1360"/>
    <lineage>
        <taxon>Bacteria</taxon>
        <taxon>Bacillati</taxon>
        <taxon>Bacillota</taxon>
        <taxon>Bacilli</taxon>
        <taxon>Lactobacillales</taxon>
        <taxon>Streptococcaceae</taxon>
        <taxon>Lactococcus</taxon>
    </lineage>
</organism>
<comment type="caution">
    <text evidence="1">The sequence shown here is derived from an EMBL/GenBank/DDBJ whole genome shotgun (WGS) entry which is preliminary data.</text>
</comment>
<evidence type="ECO:0000313" key="1">
    <source>
        <dbReference type="EMBL" id="KSU20207.1"/>
    </source>
</evidence>
<reference evidence="2" key="1">
    <citation type="submission" date="2015-10" db="EMBL/GenBank/DDBJ databases">
        <title>Draft Genome Sequences of 11 Lactococcus lactis subspecies cremoris strains.</title>
        <authorList>
            <person name="Wels M."/>
            <person name="Backus L."/>
            <person name="Boekhorst J."/>
            <person name="Dijkstra A."/>
            <person name="Beerthuizen M."/>
            <person name="Kelly W."/>
            <person name="Siezen R."/>
            <person name="Bachmann H."/>
            <person name="Van Hijum S."/>
        </authorList>
    </citation>
    <scope>NUCLEOTIDE SEQUENCE [LARGE SCALE GENOMIC DNA]</scope>
    <source>
        <strain evidence="2">M20</strain>
    </source>
</reference>
<accession>A0A0V8E3G5</accession>
<evidence type="ECO:0000313" key="2">
    <source>
        <dbReference type="Proteomes" id="UP000053719"/>
    </source>
</evidence>
<dbReference type="Proteomes" id="UP000053719">
    <property type="component" value="Unassembled WGS sequence"/>
</dbReference>
<name>A0A0V8E3G5_LACLL</name>